<dbReference type="eggNOG" id="COG4529">
    <property type="taxonomic scope" value="Bacteria"/>
</dbReference>
<dbReference type="SUPFAM" id="SSF51905">
    <property type="entry name" value="FAD/NAD(P)-binding domain"/>
    <property type="match status" value="1"/>
</dbReference>
<dbReference type="STRING" id="59196.RICGR_0543"/>
<dbReference type="Gene3D" id="3.50.50.60">
    <property type="entry name" value="FAD/NAD(P)-binding domain"/>
    <property type="match status" value="1"/>
</dbReference>
<reference evidence="2" key="2">
    <citation type="submission" date="2007-10" db="EMBL/GenBank/DDBJ databases">
        <authorList>
            <person name="Myers G.S."/>
        </authorList>
    </citation>
    <scope>NUCLEOTIDE SEQUENCE [LARGE SCALE GENOMIC DNA]</scope>
</reference>
<proteinExistence type="predicted"/>
<accession>A8PLV0</accession>
<dbReference type="PANTHER" id="PTHR40254">
    <property type="entry name" value="BLR0577 PROTEIN"/>
    <property type="match status" value="1"/>
</dbReference>
<name>A8PLV0_9COXI</name>
<dbReference type="AlphaFoldDB" id="A8PLV0"/>
<evidence type="ECO:0000259" key="1">
    <source>
        <dbReference type="Pfam" id="PF13454"/>
    </source>
</evidence>
<dbReference type="PANTHER" id="PTHR40254:SF1">
    <property type="entry name" value="BLR0577 PROTEIN"/>
    <property type="match status" value="1"/>
</dbReference>
<dbReference type="InterPro" id="IPR038732">
    <property type="entry name" value="HpyO/CreE_NAD-binding"/>
</dbReference>
<reference evidence="2" key="1">
    <citation type="submission" date="2006-04" db="EMBL/GenBank/DDBJ databases">
        <authorList>
            <person name="Seshadri R."/>
            <person name="Federici B.A."/>
        </authorList>
    </citation>
    <scope>NUCLEOTIDE SEQUENCE [LARGE SCALE GENOMIC DNA]</scope>
</reference>
<dbReference type="InterPro" id="IPR036188">
    <property type="entry name" value="FAD/NAD-bd_sf"/>
</dbReference>
<feature type="domain" description="FAD-dependent urate hydroxylase HpyO/Asp monooxygenase CreE-like FAD/NAD(P)-binding" evidence="1">
    <location>
        <begin position="38"/>
        <end position="191"/>
    </location>
</feature>
<comment type="caution">
    <text evidence="2">The sequence shown here is derived from an EMBL/GenBank/DDBJ whole genome shotgun (WGS) entry which is preliminary data.</text>
</comment>
<sequence length="560" mass="63725">MVFVLKFPFLILTKIIIMSYDDATPTVSKEKLFISRIAIIGGGPAGVSLCLQLFNQLKFRAIKYPLEIMVFEKTNTIGAGLPYAEKESSYILNLPKDKMEVIPEDKRRFSTWLITKYPNNASFFSPRYFFGQYLQHRAEKLQEESEKYNIKVNYLTQNSVLNISKLGTDHFSVETNRGTWQANYVILCTGHMPSENYSQHIGQPGYWHNPWDNLAFSTLKNNESVGIIGTRLTAIDIVIRLLNQKHRGPIIMTSRNGLLPAVLAKSIPSYPLQYLKPTAISKTMTLNTLIKLFFKEVSTAQGKQCSFNSIVKSYQDMTALAWLNKEINEAEKGEKPWQQVFFSIYPSFSLIWSKLSLEDKKEFLLKYYSTLMTYLAAFPLDNAYKIQQLLESGQLKVLGGCQSIKRQQEKYILQGKNASFEVKHLFNATGPGHNILCQSLYSKMQNRGLIRQHLLGGLEVDQQTLRVLNSRGQPHPRLFAIGELTRGNYLITADMGCVVKQAAQISKCISQELTSHLRPKPSLGSSKSTFQFFSIHYKKLIESPVISKCCLSLLIMRRGK</sequence>
<dbReference type="InterPro" id="IPR052189">
    <property type="entry name" value="L-asp_N-monooxygenase_NS-form"/>
</dbReference>
<dbReference type="Proteomes" id="UP000054075">
    <property type="component" value="Unassembled WGS sequence"/>
</dbReference>
<gene>
    <name evidence="2" type="ORF">RICGR_0543</name>
</gene>
<protein>
    <recommendedName>
        <fullName evidence="1">FAD-dependent urate hydroxylase HpyO/Asp monooxygenase CreE-like FAD/NAD(P)-binding domain-containing protein</fullName>
    </recommendedName>
</protein>
<dbReference type="OrthoDB" id="6309046at2"/>
<dbReference type="EMBL" id="AAQJ02000001">
    <property type="protein sequence ID" value="EDP46906.1"/>
    <property type="molecule type" value="Genomic_DNA"/>
</dbReference>
<evidence type="ECO:0000313" key="3">
    <source>
        <dbReference type="Proteomes" id="UP000054075"/>
    </source>
</evidence>
<evidence type="ECO:0000313" key="2">
    <source>
        <dbReference type="EMBL" id="EDP46906.1"/>
    </source>
</evidence>
<keyword evidence="3" id="KW-1185">Reference proteome</keyword>
<organism evidence="2 3">
    <name type="scientific">Rickettsiella grylli</name>
    <dbReference type="NCBI Taxonomy" id="59196"/>
    <lineage>
        <taxon>Bacteria</taxon>
        <taxon>Pseudomonadati</taxon>
        <taxon>Pseudomonadota</taxon>
        <taxon>Gammaproteobacteria</taxon>
        <taxon>Legionellales</taxon>
        <taxon>Coxiellaceae</taxon>
        <taxon>Rickettsiella</taxon>
    </lineage>
</organism>
<dbReference type="Pfam" id="PF13454">
    <property type="entry name" value="NAD_binding_9"/>
    <property type="match status" value="1"/>
</dbReference>